<gene>
    <name evidence="3" type="ORF">E3U44_08255</name>
</gene>
<sequence length="446" mass="49580">MKILHIFHNYNIDNGVERTSLTLLKALRPLGVHSHAVIPSLGDVTRELEKENFPYHVLPLHCCGSSVWRAQIRFLSNADERINKLEALLRTEKFDVVHLNTGHLLDGAIASARVGVPVIWHIHAPFEVDFQRYKDLIGEEGYAWILGGLGSQVIAVSDDVRESLAGYLRPELIQTVYNGIDVEELIERSNKKGTDIYQELDLPENAKLILGVGRISEQKNFSAFVHVAESVLKQRADVFFAIVGPQQDKQLAAALENQIQTAKLSDRVFLLGARQDVPQLLKQSDAFLSTAAYEGQGLAALEAMALERPVVAMACVGLRECIRNEVDGILVPPGDIEATAFAILQVLKDSSLALRLGAAGRLAVHQRFSNRLYAQKFIEIAQQAILDGPSRVDFGALAAIHGLLHQITLARSRIVELDRPSWRYRYARVLLNKGSILLHKLKEKLI</sequence>
<evidence type="ECO:0000313" key="4">
    <source>
        <dbReference type="Proteomes" id="UP000294325"/>
    </source>
</evidence>
<reference evidence="3 4" key="1">
    <citation type="submission" date="2019-03" db="EMBL/GenBank/DDBJ databases">
        <title>The genome sequence of Nitrosococcus wardiae strain D1FHST reveals the archetypal metabolic capacity of ammonia-oxidizing Gammaproteobacteria.</title>
        <authorList>
            <person name="Wang L."/>
            <person name="Lim C.K."/>
            <person name="Hanson T.E."/>
            <person name="Dang H."/>
            <person name="Klotz M.G."/>
        </authorList>
    </citation>
    <scope>NUCLEOTIDE SEQUENCE [LARGE SCALE GENOMIC DNA]</scope>
    <source>
        <strain evidence="3 4">D1FHS</strain>
    </source>
</reference>
<dbReference type="Pfam" id="PF13439">
    <property type="entry name" value="Glyco_transf_4"/>
    <property type="match status" value="1"/>
</dbReference>
<dbReference type="GO" id="GO:1901135">
    <property type="term" value="P:carbohydrate derivative metabolic process"/>
    <property type="evidence" value="ECO:0007669"/>
    <property type="project" value="UniProtKB-ARBA"/>
</dbReference>
<dbReference type="OrthoDB" id="9805661at2"/>
<keyword evidence="3" id="KW-0808">Transferase</keyword>
<dbReference type="Pfam" id="PF00534">
    <property type="entry name" value="Glycos_transf_1"/>
    <property type="match status" value="1"/>
</dbReference>
<dbReference type="Proteomes" id="UP000294325">
    <property type="component" value="Chromosome"/>
</dbReference>
<dbReference type="PANTHER" id="PTHR12526">
    <property type="entry name" value="GLYCOSYLTRANSFERASE"/>
    <property type="match status" value="1"/>
</dbReference>
<evidence type="ECO:0000313" key="3">
    <source>
        <dbReference type="EMBL" id="QBQ54498.1"/>
    </source>
</evidence>
<dbReference type="GO" id="GO:0016757">
    <property type="term" value="F:glycosyltransferase activity"/>
    <property type="evidence" value="ECO:0007669"/>
    <property type="project" value="InterPro"/>
</dbReference>
<dbReference type="AlphaFoldDB" id="A0A4P7BWN0"/>
<feature type="domain" description="Glycosyl transferase family 1" evidence="1">
    <location>
        <begin position="198"/>
        <end position="361"/>
    </location>
</feature>
<keyword evidence="4" id="KW-1185">Reference proteome</keyword>
<dbReference type="KEGG" id="nwr:E3U44_08255"/>
<dbReference type="InterPro" id="IPR028098">
    <property type="entry name" value="Glyco_trans_4-like_N"/>
</dbReference>
<dbReference type="EMBL" id="CP038033">
    <property type="protein sequence ID" value="QBQ54498.1"/>
    <property type="molecule type" value="Genomic_DNA"/>
</dbReference>
<evidence type="ECO:0000259" key="2">
    <source>
        <dbReference type="Pfam" id="PF13439"/>
    </source>
</evidence>
<dbReference type="InterPro" id="IPR001296">
    <property type="entry name" value="Glyco_trans_1"/>
</dbReference>
<accession>A0A4P7BWN0</accession>
<evidence type="ECO:0000259" key="1">
    <source>
        <dbReference type="Pfam" id="PF00534"/>
    </source>
</evidence>
<dbReference type="Gene3D" id="3.40.50.2000">
    <property type="entry name" value="Glycogen Phosphorylase B"/>
    <property type="match status" value="2"/>
</dbReference>
<dbReference type="RefSeq" id="WP_134357695.1">
    <property type="nucleotide sequence ID" value="NZ_CP038033.1"/>
</dbReference>
<organism evidence="3 4">
    <name type="scientific">Nitrosococcus wardiae</name>
    <dbReference type="NCBI Taxonomy" id="1814290"/>
    <lineage>
        <taxon>Bacteria</taxon>
        <taxon>Pseudomonadati</taxon>
        <taxon>Pseudomonadota</taxon>
        <taxon>Gammaproteobacteria</taxon>
        <taxon>Chromatiales</taxon>
        <taxon>Chromatiaceae</taxon>
        <taxon>Nitrosococcus</taxon>
    </lineage>
</organism>
<dbReference type="PANTHER" id="PTHR12526:SF630">
    <property type="entry name" value="GLYCOSYLTRANSFERASE"/>
    <property type="match status" value="1"/>
</dbReference>
<name>A0A4P7BWN0_9GAMM</name>
<protein>
    <submittedName>
        <fullName evidence="3">Glycosyltransferase family 1 protein</fullName>
    </submittedName>
</protein>
<proteinExistence type="predicted"/>
<dbReference type="CDD" id="cd03811">
    <property type="entry name" value="GT4_GT28_WabH-like"/>
    <property type="match status" value="1"/>
</dbReference>
<feature type="domain" description="Glycosyltransferase subfamily 4-like N-terminal" evidence="2">
    <location>
        <begin position="14"/>
        <end position="183"/>
    </location>
</feature>
<dbReference type="SUPFAM" id="SSF53756">
    <property type="entry name" value="UDP-Glycosyltransferase/glycogen phosphorylase"/>
    <property type="match status" value="1"/>
</dbReference>